<dbReference type="AlphaFoldDB" id="A0A7I8LC52"/>
<dbReference type="InterPro" id="IPR039274">
    <property type="entry name" value="FPF1"/>
</dbReference>
<dbReference type="OrthoDB" id="612242at2759"/>
<organism evidence="2 3">
    <name type="scientific">Spirodela intermedia</name>
    <name type="common">Intermediate duckweed</name>
    <dbReference type="NCBI Taxonomy" id="51605"/>
    <lineage>
        <taxon>Eukaryota</taxon>
        <taxon>Viridiplantae</taxon>
        <taxon>Streptophyta</taxon>
        <taxon>Embryophyta</taxon>
        <taxon>Tracheophyta</taxon>
        <taxon>Spermatophyta</taxon>
        <taxon>Magnoliopsida</taxon>
        <taxon>Liliopsida</taxon>
        <taxon>Araceae</taxon>
        <taxon>Lemnoideae</taxon>
        <taxon>Spirodela</taxon>
    </lineage>
</organism>
<sequence length="90" mass="10333">MAGKPKAEGRPTVLVYTPTDKVTTSHLMLEEKLVSLGWERYLNNPVLIQFHKRSSSVLLISVPRDFSKMKSMHMYDIAVKTRNVFVVRDV</sequence>
<comment type="similarity">
    <text evidence="1">Belongs to the FPF1 family.</text>
</comment>
<name>A0A7I8LC52_SPIIN</name>
<protein>
    <submittedName>
        <fullName evidence="2">Uncharacterized protein</fullName>
    </submittedName>
</protein>
<dbReference type="GO" id="GO:0009909">
    <property type="term" value="P:regulation of flower development"/>
    <property type="evidence" value="ECO:0007669"/>
    <property type="project" value="InterPro"/>
</dbReference>
<dbReference type="PANTHER" id="PTHR33433">
    <property type="entry name" value="FLOWERING-PROMOTING FACTOR 1-LIKE PROTEIN 1"/>
    <property type="match status" value="1"/>
</dbReference>
<evidence type="ECO:0000313" key="2">
    <source>
        <dbReference type="EMBL" id="CAA7407382.1"/>
    </source>
</evidence>
<dbReference type="EMBL" id="LR746276">
    <property type="protein sequence ID" value="CAA7407382.1"/>
    <property type="molecule type" value="Genomic_DNA"/>
</dbReference>
<accession>A0A7I8LC52</accession>
<evidence type="ECO:0000256" key="1">
    <source>
        <dbReference type="ARBA" id="ARBA00008013"/>
    </source>
</evidence>
<keyword evidence="3" id="KW-1185">Reference proteome</keyword>
<dbReference type="Proteomes" id="UP000663760">
    <property type="component" value="Chromosome 13"/>
</dbReference>
<gene>
    <name evidence="2" type="ORF">SI8410_13018060</name>
</gene>
<reference evidence="2" key="1">
    <citation type="submission" date="2020-02" db="EMBL/GenBank/DDBJ databases">
        <authorList>
            <person name="Scholz U."/>
            <person name="Mascher M."/>
            <person name="Fiebig A."/>
        </authorList>
    </citation>
    <scope>NUCLEOTIDE SEQUENCE</scope>
</reference>
<evidence type="ECO:0000313" key="3">
    <source>
        <dbReference type="Proteomes" id="UP000663760"/>
    </source>
</evidence>
<proteinExistence type="inferred from homology"/>